<dbReference type="GO" id="GO:0031990">
    <property type="term" value="P:mRNA export from nucleus in response to heat stress"/>
    <property type="evidence" value="ECO:0007669"/>
    <property type="project" value="EnsemblFungi"/>
</dbReference>
<evidence type="ECO:0000313" key="14">
    <source>
        <dbReference type="Proteomes" id="UP000005220"/>
    </source>
</evidence>
<evidence type="ECO:0000259" key="10">
    <source>
        <dbReference type="Pfam" id="PF10487"/>
    </source>
</evidence>
<feature type="domain" description="Nucleoporin Nup188 N-terminal subdomain III" evidence="12">
    <location>
        <begin position="571"/>
        <end position="987"/>
    </location>
</feature>
<dbReference type="InParanoid" id="H2AMV9"/>
<evidence type="ECO:0000256" key="9">
    <source>
        <dbReference type="ARBA" id="ARBA00040174"/>
    </source>
</evidence>
<keyword evidence="14" id="KW-1185">Reference proteome</keyword>
<keyword evidence="7" id="KW-0539">Nucleus</keyword>
<keyword evidence="4" id="KW-0653">Protein transport</keyword>
<feature type="domain" description="Nucleoporin Nup188 N-terminal" evidence="10">
    <location>
        <begin position="46"/>
        <end position="499"/>
    </location>
</feature>
<dbReference type="InterPro" id="IPR044840">
    <property type="entry name" value="Nup188"/>
</dbReference>
<dbReference type="InterPro" id="IPR018864">
    <property type="entry name" value="Nucleoporin_Nup188_N"/>
</dbReference>
<dbReference type="GO" id="GO:0006999">
    <property type="term" value="P:nuclear pore organization"/>
    <property type="evidence" value="ECO:0007669"/>
    <property type="project" value="EnsemblFungi"/>
</dbReference>
<dbReference type="GeneID" id="13886490"/>
<dbReference type="STRING" id="1071382.H2AMV9"/>
<keyword evidence="5" id="KW-0811">Translocation</keyword>
<keyword evidence="2" id="KW-0813">Transport</keyword>
<evidence type="ECO:0000259" key="11">
    <source>
        <dbReference type="Pfam" id="PF18378"/>
    </source>
</evidence>
<name>H2AMV9_KAZAF</name>
<dbReference type="HOGENOM" id="CLU_001029_1_0_1"/>
<evidence type="ECO:0000256" key="6">
    <source>
        <dbReference type="ARBA" id="ARBA00023132"/>
    </source>
</evidence>
<dbReference type="Pfam" id="PF10487">
    <property type="entry name" value="Nup188_N"/>
    <property type="match status" value="1"/>
</dbReference>
<evidence type="ECO:0000256" key="8">
    <source>
        <dbReference type="ARBA" id="ARBA00038387"/>
    </source>
</evidence>
<evidence type="ECO:0000256" key="3">
    <source>
        <dbReference type="ARBA" id="ARBA00022816"/>
    </source>
</evidence>
<sequence length="1668" mass="188263">MSNKAIDGSKLRGPSFTFSDVEFFLKSFPNNFDFTRKDLNSSFMKVEEFLSQNKQIFKTIAEFDSDQLDQHSQKSAHSFTLRGSTYVATNEDCNIAMKLAKCLTLNFKECLRLVIQSREKNYCQVEPSLIDLTKLILRERNGVIQTLFHLINNECFPIIEDKYYNLLTNELKSEICENLINLIYKIIENSITNNIEPTEINDNEIPENDSQELLQIKNSFDVVHLANILSLLSNLFLNSATPSKIVVKWFQNLSIITDFLDSKLGIILNDSPYPTISKLGSFVTINSLLILGLDTTTFSVNIDTPYFSDTAAFLQVQDAIDKLSSNSILSYMWSFVLFTKSYIIEEDVTAHTSFLQEFRSHCGDNSHLSMLSTLFAKRAEEQNVLGSIVDLSESLSPEKFYSAIICSFLALALNFIPITIEVSKVIKFVLLKCPKDFVENFLTCDAFERSLILIKAKLPLVDEALIPLINIAIVNIEFANFELKELNTYATKTKIGELDYDIYDETLKLTGTSSEALITTSNMLSNELVVLKKETLIKPPLEFNDSILMPIPADTKGKILQGASNSSDDDLVVFMHSYSGWSLIGRALQNLGEQYSQQGNVMDEKFQDIMMSIIELTSSLISSSGSAEKTIEILGYMSSNIKKDDIISVIFKIFEVALNKRNYNISCICSDFTESLIKDLPHFVWSFLARSDILERFGKTGLASIILGTMEITNGEYDFTIKISKLATSLVQESIFQDSTIPTRTKKDILEKITTHLLHVYQSYQYWKFDNIYQKFELGFHLAKFFSNVLSNLHGMDSGASPQDRITNILAKAGRDVVMTFLGSEAQNSQASNNLLKILLSASDKQVTTIGDEGFGPTYTTLLKASFELSKSLIYIRNVLKLSPSTLEKSIFKNSSTLIEIYHSTPSMKRCIMNVFNALVSVTWNEDYPSLLAYLGDNHSKLFFNTIAADITNELSNFELSNDVYVFFGSLMQSKQYGLSILFLSGEIASQTSSNSDKLKVPVKNIKLSLLSLLKSNALQLDKLPEFAACSLLDAIAYTLDKWADGKNQSTDESFINTLMQIFKRFVPVSTLMKDDSEILTISAKYRLISRIIEIFALYLYTSNDANSLIYTLLDQDNLFSIIKPYFKMDCDGFISTNELFEEFSRNFPGYTLSSFRTDHFFNPDIQEGHELFNIELMDKLFGSEVYWAGSSELPGFKKKVVRASVQSKYMNHQISTAKAWGALLTSFVKLSSTPLKDTFIDIVCDFLELDSDANTSKFGTNSLNNEKIELTFYILYSFQTTQKSITEKKLLELLSKLITIFKTDTVDYLKNISHSNNSGTYRSILRSVLIILGLLDKKSQSIEIASDQILEFFEWAFSRGVHLIFSSILSDIGALVSNDTSKVFHNLDDKIQDLFLLLALFNKIQELKPSANFNLILASSLNELGTIKVILSLYSSFKSINRNEEPLLGYITLTFISELCTVKEVAEKFIRNGLFAVLLESPLSVTIQQGHIKPETSPGLHNAWSNGLLSILLLLLSEFGLKILPESCLFISYFSNQVKTAISTWSDSKMGVSTALIKETAQLVLLQKMLSSLNYQQYLSNSSARGNQDVDTEVVELVIGLDTYPQRKQLSSALNKLLTHPKFLNSRIIPSTIEEQNFLQDDFNRSTFVQKISREIKELQQSLFDEI</sequence>
<dbReference type="InterPro" id="IPR041634">
    <property type="entry name" value="Nup188_C"/>
</dbReference>
<dbReference type="RefSeq" id="XP_003954844.1">
    <property type="nucleotide sequence ID" value="XM_003954795.1"/>
</dbReference>
<proteinExistence type="inferred from homology"/>
<dbReference type="KEGG" id="kaf:KAFR_0A02730"/>
<reference evidence="13 14" key="1">
    <citation type="journal article" date="2011" name="Proc. Natl. Acad. Sci. U.S.A.">
        <title>Evolutionary erosion of yeast sex chromosomes by mating-type switching accidents.</title>
        <authorList>
            <person name="Gordon J.L."/>
            <person name="Armisen D."/>
            <person name="Proux-Wera E."/>
            <person name="Oheigeartaigh S.S."/>
            <person name="Byrne K.P."/>
            <person name="Wolfe K.H."/>
        </authorList>
    </citation>
    <scope>NUCLEOTIDE SEQUENCE [LARGE SCALE GENOMIC DNA]</scope>
    <source>
        <strain evidence="14">ATCC 22294 / BCRC 22015 / CBS 2517 / CECT 1963 / NBRC 1671 / NRRL Y-8276</strain>
    </source>
</reference>
<dbReference type="EMBL" id="HE650821">
    <property type="protein sequence ID" value="CCF55709.1"/>
    <property type="molecule type" value="Genomic_DNA"/>
</dbReference>
<comment type="similarity">
    <text evidence="8">Belongs to the Nup188 family.</text>
</comment>
<gene>
    <name evidence="13" type="primary">KAFR0A02730</name>
    <name evidence="13" type="ORF">KAFR_0A02730</name>
</gene>
<dbReference type="GO" id="GO:0017056">
    <property type="term" value="F:structural constituent of nuclear pore"/>
    <property type="evidence" value="ECO:0007669"/>
    <property type="project" value="EnsemblFungi"/>
</dbReference>
<dbReference type="OrthoDB" id="102511at2759"/>
<evidence type="ECO:0000259" key="12">
    <source>
        <dbReference type="Pfam" id="PF21093"/>
    </source>
</evidence>
<comment type="subcellular location">
    <subcellularLocation>
        <location evidence="1">Nucleus</location>
        <location evidence="1">Nuclear pore complex</location>
    </subcellularLocation>
</comment>
<protein>
    <recommendedName>
        <fullName evidence="9">Nucleoporin NUP188</fullName>
    </recommendedName>
</protein>
<evidence type="ECO:0000256" key="5">
    <source>
        <dbReference type="ARBA" id="ARBA00023010"/>
    </source>
</evidence>
<dbReference type="PANTHER" id="PTHR31431:SF1">
    <property type="entry name" value="NUCLEOPORIN NUP188"/>
    <property type="match status" value="1"/>
</dbReference>
<feature type="domain" description="Nuclear pore protein Nup188 C-terminal" evidence="11">
    <location>
        <begin position="1294"/>
        <end position="1643"/>
    </location>
</feature>
<dbReference type="GO" id="GO:0006606">
    <property type="term" value="P:protein import into nucleus"/>
    <property type="evidence" value="ECO:0007669"/>
    <property type="project" value="EnsemblFungi"/>
</dbReference>
<dbReference type="Gene3D" id="1.25.10.70">
    <property type="match status" value="1"/>
</dbReference>
<evidence type="ECO:0000256" key="2">
    <source>
        <dbReference type="ARBA" id="ARBA00022448"/>
    </source>
</evidence>
<dbReference type="Proteomes" id="UP000005220">
    <property type="component" value="Chromosome 1"/>
</dbReference>
<evidence type="ECO:0000256" key="7">
    <source>
        <dbReference type="ARBA" id="ARBA00023242"/>
    </source>
</evidence>
<dbReference type="PANTHER" id="PTHR31431">
    <property type="entry name" value="NUCLEOPORIN NUP188 HOMOLOG"/>
    <property type="match status" value="1"/>
</dbReference>
<dbReference type="InterPro" id="IPR048883">
    <property type="entry name" value="Nup188_N-subdom_III"/>
</dbReference>
<organism evidence="13 14">
    <name type="scientific">Kazachstania africana (strain ATCC 22294 / BCRC 22015 / CBS 2517 / CECT 1963 / NBRC 1671 / NRRL Y-8276)</name>
    <name type="common">Yeast</name>
    <name type="synonym">Kluyveromyces africanus</name>
    <dbReference type="NCBI Taxonomy" id="1071382"/>
    <lineage>
        <taxon>Eukaryota</taxon>
        <taxon>Fungi</taxon>
        <taxon>Dikarya</taxon>
        <taxon>Ascomycota</taxon>
        <taxon>Saccharomycotina</taxon>
        <taxon>Saccharomycetes</taxon>
        <taxon>Saccharomycetales</taxon>
        <taxon>Saccharomycetaceae</taxon>
        <taxon>Kazachstania</taxon>
    </lineage>
</organism>
<dbReference type="FunCoup" id="H2AMV9">
    <property type="interactions" value="210"/>
</dbReference>
<dbReference type="eggNOG" id="ENOG502QQFV">
    <property type="taxonomic scope" value="Eukaryota"/>
</dbReference>
<dbReference type="GO" id="GO:0044611">
    <property type="term" value="C:nuclear pore inner ring"/>
    <property type="evidence" value="ECO:0007669"/>
    <property type="project" value="EnsemblFungi"/>
</dbReference>
<keyword evidence="6" id="KW-0906">Nuclear pore complex</keyword>
<evidence type="ECO:0000256" key="1">
    <source>
        <dbReference type="ARBA" id="ARBA00004567"/>
    </source>
</evidence>
<keyword evidence="3" id="KW-0509">mRNA transport</keyword>
<dbReference type="Pfam" id="PF21093">
    <property type="entry name" value="Nup188_N-subdom_III"/>
    <property type="match status" value="1"/>
</dbReference>
<accession>H2AMV9</accession>
<evidence type="ECO:0000256" key="4">
    <source>
        <dbReference type="ARBA" id="ARBA00022927"/>
    </source>
</evidence>
<evidence type="ECO:0000313" key="13">
    <source>
        <dbReference type="EMBL" id="CCF55709.1"/>
    </source>
</evidence>
<dbReference type="Pfam" id="PF18378">
    <property type="entry name" value="Nup188_C"/>
    <property type="match status" value="1"/>
</dbReference>